<dbReference type="NCBIfam" id="NF001126">
    <property type="entry name" value="PRK00139.1-4"/>
    <property type="match status" value="1"/>
</dbReference>
<evidence type="ECO:0000256" key="2">
    <source>
        <dbReference type="ARBA" id="ARBA00022618"/>
    </source>
</evidence>
<evidence type="ECO:0000256" key="3">
    <source>
        <dbReference type="ARBA" id="ARBA00022960"/>
    </source>
</evidence>
<dbReference type="Pfam" id="PF08245">
    <property type="entry name" value="Mur_ligase_M"/>
    <property type="match status" value="1"/>
</dbReference>
<comment type="pathway">
    <text evidence="7 8">Cell wall biogenesis; peptidoglycan biosynthesis.</text>
</comment>
<dbReference type="HAMAP" id="MF_00208">
    <property type="entry name" value="MurE"/>
    <property type="match status" value="1"/>
</dbReference>
<dbReference type="EMBL" id="REFO01000011">
    <property type="protein sequence ID" value="RMA96990.1"/>
    <property type="molecule type" value="Genomic_DNA"/>
</dbReference>
<dbReference type="NCBIfam" id="TIGR01085">
    <property type="entry name" value="murE"/>
    <property type="match status" value="1"/>
</dbReference>
<dbReference type="InterPro" id="IPR013221">
    <property type="entry name" value="Mur_ligase_cen"/>
</dbReference>
<feature type="binding site" evidence="7">
    <location>
        <position position="188"/>
    </location>
    <ligand>
        <name>UDP-N-acetyl-alpha-D-muramoyl-L-alanyl-D-glutamate</name>
        <dbReference type="ChEBI" id="CHEBI:83900"/>
    </ligand>
</feature>
<comment type="catalytic activity">
    <reaction evidence="7">
        <text>UDP-N-acetyl-alpha-D-muramoyl-L-alanyl-D-glutamate + meso-2,6-diaminopimelate + ATP = UDP-N-acetyl-alpha-D-muramoyl-L-alanyl-gamma-D-glutamyl-meso-2,6-diaminopimelate + ADP + phosphate + H(+)</text>
        <dbReference type="Rhea" id="RHEA:23676"/>
        <dbReference type="ChEBI" id="CHEBI:15378"/>
        <dbReference type="ChEBI" id="CHEBI:30616"/>
        <dbReference type="ChEBI" id="CHEBI:43474"/>
        <dbReference type="ChEBI" id="CHEBI:57791"/>
        <dbReference type="ChEBI" id="CHEBI:83900"/>
        <dbReference type="ChEBI" id="CHEBI:83905"/>
        <dbReference type="ChEBI" id="CHEBI:456216"/>
        <dbReference type="EC" id="6.3.2.13"/>
    </reaction>
</comment>
<evidence type="ECO:0000313" key="12">
    <source>
        <dbReference type="EMBL" id="RMA96990.1"/>
    </source>
</evidence>
<comment type="similarity">
    <text evidence="1 7">Belongs to the MurCDEF family. MurE subfamily.</text>
</comment>
<dbReference type="SUPFAM" id="SSF53244">
    <property type="entry name" value="MurD-like peptide ligases, peptide-binding domain"/>
    <property type="match status" value="1"/>
</dbReference>
<organism evidence="12 13">
    <name type="scientific">Hydrogenothermus marinus</name>
    <dbReference type="NCBI Taxonomy" id="133270"/>
    <lineage>
        <taxon>Bacteria</taxon>
        <taxon>Pseudomonadati</taxon>
        <taxon>Aquificota</taxon>
        <taxon>Aquificia</taxon>
        <taxon>Aquificales</taxon>
        <taxon>Hydrogenothermaceae</taxon>
        <taxon>Hydrogenothermus</taxon>
    </lineage>
</organism>
<protein>
    <recommendedName>
        <fullName evidence="7">UDP-N-acetylmuramoyl-L-alanyl-D-glutamate--2,6-diaminopimelate ligase</fullName>
        <ecNumber evidence="7">6.3.2.13</ecNumber>
    </recommendedName>
    <alternativeName>
        <fullName evidence="7">Meso-A2pm-adding enzyme</fullName>
    </alternativeName>
    <alternativeName>
        <fullName evidence="7">Meso-diaminopimelate-adding enzyme</fullName>
    </alternativeName>
    <alternativeName>
        <fullName evidence="7">UDP-MurNAc-L-Ala-D-Glu:meso-diaminopimelate ligase</fullName>
    </alternativeName>
    <alternativeName>
        <fullName evidence="7">UDP-MurNAc-tripeptide synthetase</fullName>
    </alternativeName>
    <alternativeName>
        <fullName evidence="7">UDP-N-acetylmuramyl-tripeptide synthetase</fullName>
    </alternativeName>
</protein>
<comment type="subcellular location">
    <subcellularLocation>
        <location evidence="7 8">Cytoplasm</location>
    </subcellularLocation>
</comment>
<comment type="caution">
    <text evidence="12">The sequence shown here is derived from an EMBL/GenBank/DDBJ whole genome shotgun (WGS) entry which is preliminary data.</text>
</comment>
<name>A0A3M0BI00_9AQUI</name>
<accession>A0A3M0BI00</accession>
<feature type="short sequence motif" description="Meso-diaminopimelate recognition motif" evidence="7">
    <location>
        <begin position="408"/>
        <end position="411"/>
    </location>
</feature>
<feature type="binding site" evidence="7">
    <location>
        <position position="384"/>
    </location>
    <ligand>
        <name>meso-2,6-diaminopimelate</name>
        <dbReference type="ChEBI" id="CHEBI:57791"/>
    </ligand>
</feature>
<evidence type="ECO:0000256" key="6">
    <source>
        <dbReference type="ARBA" id="ARBA00023316"/>
    </source>
</evidence>
<gene>
    <name evidence="7" type="primary">murE</name>
    <name evidence="12" type="ORF">CLV39_0642</name>
</gene>
<sequence>MNKYKLLYKDFKILKDSKSEEIIHITNNTKDIKPNSIFFAIKGSKFDGHQFIKKAVSKGAKVIFISDKSKIKDLKNINATIVLVDNTRKAQALVAKKFYGNPSKDLKVIGITGTNGKTTVSNLIYQYLSMYGKEIGIIGTIWYRFKDKIYDAGRTTPDSIKWNELLRKMKNQGAQFISAEISSHAIDQYRVYGTKFEGGIFTNLTQDHLDYHKDMESYFQTKKSFFDYILQEKEDALISTNVDNYYGKRIYEEFKNKNIISYGKESSQFKIKNFETSMEGLYFEVNYKGKILKLKSRLRGDFNIYNISAAFSFLAEYGIDIEFLKEATRKLIPIKGRFEIIPAKDFLVVNDYAHTPDALENILKSLLKIKKRRIIIVFGAGGDRDKTKRPKMGSIAEKYADIIILTSDNPRSEDPVDIIEDIKTGMEMKKDIIEIVDREEAIKEAIKIAMPEDIVLISGKGHETYQIIGENIYHFDDSDVAKKYLKMFNKSR</sequence>
<dbReference type="GO" id="GO:0005524">
    <property type="term" value="F:ATP binding"/>
    <property type="evidence" value="ECO:0007669"/>
    <property type="project" value="UniProtKB-UniRule"/>
</dbReference>
<comment type="caution">
    <text evidence="7">Lacks conserved residue(s) required for the propagation of feature annotation.</text>
</comment>
<keyword evidence="7" id="KW-0067">ATP-binding</keyword>
<dbReference type="RefSeq" id="WP_121922785.1">
    <property type="nucleotide sequence ID" value="NZ_REFO01000011.1"/>
</dbReference>
<evidence type="ECO:0000259" key="11">
    <source>
        <dbReference type="Pfam" id="PF08245"/>
    </source>
</evidence>
<dbReference type="Gene3D" id="3.40.1190.10">
    <property type="entry name" value="Mur-like, catalytic domain"/>
    <property type="match status" value="1"/>
</dbReference>
<dbReference type="InterPro" id="IPR005761">
    <property type="entry name" value="UDP-N-AcMur-Glu-dNH2Pim_ligase"/>
</dbReference>
<dbReference type="GO" id="GO:0051301">
    <property type="term" value="P:cell division"/>
    <property type="evidence" value="ECO:0007669"/>
    <property type="project" value="UniProtKB-KW"/>
</dbReference>
<dbReference type="Gene3D" id="3.40.1390.10">
    <property type="entry name" value="MurE/MurF, N-terminal domain"/>
    <property type="match status" value="1"/>
</dbReference>
<keyword evidence="4 7" id="KW-0573">Peptidoglycan synthesis</keyword>
<dbReference type="GO" id="GO:0005737">
    <property type="term" value="C:cytoplasm"/>
    <property type="evidence" value="ECO:0007669"/>
    <property type="project" value="UniProtKB-SubCell"/>
</dbReference>
<evidence type="ECO:0000256" key="1">
    <source>
        <dbReference type="ARBA" id="ARBA00005898"/>
    </source>
</evidence>
<dbReference type="InterPro" id="IPR004101">
    <property type="entry name" value="Mur_ligase_C"/>
</dbReference>
<keyword evidence="13" id="KW-1185">Reference proteome</keyword>
<dbReference type="NCBIfam" id="NF001124">
    <property type="entry name" value="PRK00139.1-2"/>
    <property type="match status" value="1"/>
</dbReference>
<keyword evidence="7" id="KW-0547">Nucleotide-binding</keyword>
<keyword evidence="3 7" id="KW-0133">Cell shape</keyword>
<feature type="binding site" evidence="7">
    <location>
        <position position="463"/>
    </location>
    <ligand>
        <name>meso-2,6-diaminopimelate</name>
        <dbReference type="ChEBI" id="CHEBI:57791"/>
    </ligand>
</feature>
<dbReference type="EC" id="6.3.2.13" evidence="7"/>
<dbReference type="GO" id="GO:0071555">
    <property type="term" value="P:cell wall organization"/>
    <property type="evidence" value="ECO:0007669"/>
    <property type="project" value="UniProtKB-KW"/>
</dbReference>
<keyword evidence="5 7" id="KW-0131">Cell cycle</keyword>
<reference evidence="12 13" key="1">
    <citation type="submission" date="2018-10" db="EMBL/GenBank/DDBJ databases">
        <title>Genomic Encyclopedia of Archaeal and Bacterial Type Strains, Phase II (KMG-II): from individual species to whole genera.</title>
        <authorList>
            <person name="Goeker M."/>
        </authorList>
    </citation>
    <scope>NUCLEOTIDE SEQUENCE [LARGE SCALE GENOMIC DNA]</scope>
    <source>
        <strain evidence="12 13">VM1</strain>
    </source>
</reference>
<dbReference type="GO" id="GO:0009252">
    <property type="term" value="P:peptidoglycan biosynthetic process"/>
    <property type="evidence" value="ECO:0007669"/>
    <property type="project" value="UniProtKB-UniRule"/>
</dbReference>
<dbReference type="PANTHER" id="PTHR23135">
    <property type="entry name" value="MUR LIGASE FAMILY MEMBER"/>
    <property type="match status" value="1"/>
</dbReference>
<evidence type="ECO:0000259" key="9">
    <source>
        <dbReference type="Pfam" id="PF01225"/>
    </source>
</evidence>
<feature type="domain" description="Mur ligase central" evidence="11">
    <location>
        <begin position="111"/>
        <end position="311"/>
    </location>
</feature>
<dbReference type="SUPFAM" id="SSF53623">
    <property type="entry name" value="MurD-like peptide ligases, catalytic domain"/>
    <property type="match status" value="1"/>
</dbReference>
<feature type="modified residue" description="N6-carboxylysine" evidence="7">
    <location>
        <position position="222"/>
    </location>
</feature>
<evidence type="ECO:0000259" key="10">
    <source>
        <dbReference type="Pfam" id="PF02875"/>
    </source>
</evidence>
<dbReference type="InterPro" id="IPR036615">
    <property type="entry name" value="Mur_ligase_C_dom_sf"/>
</dbReference>
<feature type="binding site" evidence="7">
    <location>
        <position position="182"/>
    </location>
    <ligand>
        <name>UDP-N-acetyl-alpha-D-muramoyl-L-alanyl-D-glutamate</name>
        <dbReference type="ChEBI" id="CHEBI:83900"/>
    </ligand>
</feature>
<evidence type="ECO:0000256" key="8">
    <source>
        <dbReference type="RuleBase" id="RU004135"/>
    </source>
</evidence>
<evidence type="ECO:0000256" key="5">
    <source>
        <dbReference type="ARBA" id="ARBA00023306"/>
    </source>
</evidence>
<dbReference type="GO" id="GO:0000287">
    <property type="term" value="F:magnesium ion binding"/>
    <property type="evidence" value="ECO:0007669"/>
    <property type="project" value="UniProtKB-UniRule"/>
</dbReference>
<keyword evidence="6 7" id="KW-0961">Cell wall biogenesis/degradation</keyword>
<dbReference type="SUPFAM" id="SSF63418">
    <property type="entry name" value="MurE/MurF N-terminal domain"/>
    <property type="match status" value="1"/>
</dbReference>
<dbReference type="UniPathway" id="UPA00219"/>
<dbReference type="InterPro" id="IPR036565">
    <property type="entry name" value="Mur-like_cat_sf"/>
</dbReference>
<dbReference type="Pfam" id="PF01225">
    <property type="entry name" value="Mur_ligase"/>
    <property type="match status" value="1"/>
</dbReference>
<feature type="binding site" evidence="7">
    <location>
        <position position="190"/>
    </location>
    <ligand>
        <name>UDP-N-acetyl-alpha-D-muramoyl-L-alanyl-D-glutamate</name>
        <dbReference type="ChEBI" id="CHEBI:83900"/>
    </ligand>
</feature>
<feature type="domain" description="Mur ligase N-terminal catalytic" evidence="9">
    <location>
        <begin position="24"/>
        <end position="99"/>
    </location>
</feature>
<evidence type="ECO:0000256" key="7">
    <source>
        <dbReference type="HAMAP-Rule" id="MF_00208"/>
    </source>
</evidence>
<feature type="binding site" evidence="7">
    <location>
        <position position="459"/>
    </location>
    <ligand>
        <name>meso-2,6-diaminopimelate</name>
        <dbReference type="ChEBI" id="CHEBI:57791"/>
    </ligand>
</feature>
<dbReference type="GO" id="GO:0008360">
    <property type="term" value="P:regulation of cell shape"/>
    <property type="evidence" value="ECO:0007669"/>
    <property type="project" value="UniProtKB-KW"/>
</dbReference>
<dbReference type="Pfam" id="PF02875">
    <property type="entry name" value="Mur_ligase_C"/>
    <property type="match status" value="1"/>
</dbReference>
<feature type="binding site" evidence="7">
    <location>
        <begin position="113"/>
        <end position="119"/>
    </location>
    <ligand>
        <name>ATP</name>
        <dbReference type="ChEBI" id="CHEBI:30616"/>
    </ligand>
</feature>
<dbReference type="InterPro" id="IPR035911">
    <property type="entry name" value="MurE/MurF_N"/>
</dbReference>
<evidence type="ECO:0000256" key="4">
    <source>
        <dbReference type="ARBA" id="ARBA00022984"/>
    </source>
</evidence>
<dbReference type="InterPro" id="IPR000713">
    <property type="entry name" value="Mur_ligase_N"/>
</dbReference>
<dbReference type="PANTHER" id="PTHR23135:SF4">
    <property type="entry name" value="UDP-N-ACETYLMURAMOYL-L-ALANYL-D-GLUTAMATE--2,6-DIAMINOPIMELATE LIGASE MURE HOMOLOG, CHLOROPLASTIC"/>
    <property type="match status" value="1"/>
</dbReference>
<dbReference type="GO" id="GO:0008765">
    <property type="term" value="F:UDP-N-acetylmuramoylalanyl-D-glutamate-2,6-diaminopimelate ligase activity"/>
    <property type="evidence" value="ECO:0007669"/>
    <property type="project" value="UniProtKB-UniRule"/>
</dbReference>
<comment type="cofactor">
    <cofactor evidence="7">
        <name>Mg(2+)</name>
        <dbReference type="ChEBI" id="CHEBI:18420"/>
    </cofactor>
</comment>
<dbReference type="Gene3D" id="3.90.190.20">
    <property type="entry name" value="Mur ligase, C-terminal domain"/>
    <property type="match status" value="1"/>
</dbReference>
<keyword evidence="7" id="KW-0963">Cytoplasm</keyword>
<dbReference type="Proteomes" id="UP000280842">
    <property type="component" value="Unassembled WGS sequence"/>
</dbReference>
<comment type="function">
    <text evidence="7">Catalyzes the addition of meso-diaminopimelic acid to the nucleotide precursor UDP-N-acetylmuramoyl-L-alanyl-D-glutamate (UMAG) in the biosynthesis of bacterial cell-wall peptidoglycan.</text>
</comment>
<comment type="PTM">
    <text evidence="7">Carboxylation is probably crucial for Mg(2+) binding and, consequently, for the gamma-phosphate positioning of ATP.</text>
</comment>
<evidence type="ECO:0000313" key="13">
    <source>
        <dbReference type="Proteomes" id="UP000280842"/>
    </source>
</evidence>
<feature type="domain" description="Mur ligase C-terminal" evidence="10">
    <location>
        <begin position="336"/>
        <end position="461"/>
    </location>
</feature>
<feature type="binding site" evidence="7">
    <location>
        <begin position="155"/>
        <end position="156"/>
    </location>
    <ligand>
        <name>UDP-N-acetyl-alpha-D-muramoyl-L-alanyl-D-glutamate</name>
        <dbReference type="ChEBI" id="CHEBI:83900"/>
    </ligand>
</feature>
<keyword evidence="7 12" id="KW-0436">Ligase</keyword>
<dbReference type="AlphaFoldDB" id="A0A3M0BI00"/>
<keyword evidence="7" id="KW-0460">Magnesium</keyword>
<feature type="binding site" evidence="7">
    <location>
        <position position="29"/>
    </location>
    <ligand>
        <name>UDP-N-acetyl-alpha-D-muramoyl-L-alanyl-D-glutamate</name>
        <dbReference type="ChEBI" id="CHEBI:83900"/>
    </ligand>
</feature>
<keyword evidence="2 7" id="KW-0132">Cell division</keyword>
<proteinExistence type="inferred from homology"/>
<feature type="binding site" evidence="7">
    <location>
        <begin position="408"/>
        <end position="411"/>
    </location>
    <ligand>
        <name>meso-2,6-diaminopimelate</name>
        <dbReference type="ChEBI" id="CHEBI:57791"/>
    </ligand>
</feature>
<dbReference type="OrthoDB" id="9800958at2"/>